<evidence type="ECO:0000259" key="4">
    <source>
        <dbReference type="SMART" id="SM00382"/>
    </source>
</evidence>
<dbReference type="SMART" id="SM00382">
    <property type="entry name" value="AAA"/>
    <property type="match status" value="1"/>
</dbReference>
<dbReference type="CDD" id="cd00009">
    <property type="entry name" value="AAA"/>
    <property type="match status" value="1"/>
</dbReference>
<keyword evidence="2" id="KW-0547">Nucleotide-binding</keyword>
<dbReference type="PANTHER" id="PTHR30050:SF4">
    <property type="entry name" value="ATP-BINDING PROTEIN RV3427C IN INSERTION SEQUENCE-RELATED"/>
    <property type="match status" value="1"/>
</dbReference>
<dbReference type="SUPFAM" id="SSF52540">
    <property type="entry name" value="P-loop containing nucleoside triphosphate hydrolases"/>
    <property type="match status" value="1"/>
</dbReference>
<dbReference type="EMBL" id="CP123967">
    <property type="protein sequence ID" value="WGT48590.1"/>
    <property type="molecule type" value="Genomic_DNA"/>
</dbReference>
<evidence type="ECO:0000313" key="5">
    <source>
        <dbReference type="EMBL" id="WGT48590.1"/>
    </source>
</evidence>
<dbReference type="InterPro" id="IPR002611">
    <property type="entry name" value="IstB_ATP-bd"/>
</dbReference>
<dbReference type="RefSeq" id="WP_281146209.1">
    <property type="nucleotide sequence ID" value="NZ_CP123967.1"/>
</dbReference>
<evidence type="ECO:0000313" key="6">
    <source>
        <dbReference type="Proteomes" id="UP001244136"/>
    </source>
</evidence>
<sequence>MDTACRTLRLPTIRTQAAPAAALAAREQHTYQGFLAELLLAECDDRDERRRARRVHDAGFPRPKRLDDLDYSANTSLNPAVINTLAAGDWIAKGRPLCLIGDSGTGKTHLLIGIGTAAAEAGYRVRYVLASRLVNELAEADNDRALTKVIARYGRVDLLCLDELGYLQLDRRGAELLFQILTEREEKTAIAIASNEPFSGWTKTFTDPRLCAAIVDRLTYDGTIIETGTTSYRLAHTRASGANSSRPSGAKSS</sequence>
<organism evidence="5 6">
    <name type="scientific">Tessaracoccus lacteus</name>
    <dbReference type="NCBI Taxonomy" id="3041766"/>
    <lineage>
        <taxon>Bacteria</taxon>
        <taxon>Bacillati</taxon>
        <taxon>Actinomycetota</taxon>
        <taxon>Actinomycetes</taxon>
        <taxon>Propionibacteriales</taxon>
        <taxon>Propionibacteriaceae</taxon>
        <taxon>Tessaracoccus</taxon>
    </lineage>
</organism>
<name>A0ABY8Q1I1_9ACTN</name>
<dbReference type="PRINTS" id="PR00051">
    <property type="entry name" value="DNAA"/>
</dbReference>
<dbReference type="Proteomes" id="UP001244136">
    <property type="component" value="Chromosome"/>
</dbReference>
<dbReference type="NCBIfam" id="NF038214">
    <property type="entry name" value="IS21_help_AAA"/>
    <property type="match status" value="1"/>
</dbReference>
<evidence type="ECO:0000256" key="1">
    <source>
        <dbReference type="ARBA" id="ARBA00008059"/>
    </source>
</evidence>
<dbReference type="InterPro" id="IPR020591">
    <property type="entry name" value="Chromosome_initiator_DnaA-like"/>
</dbReference>
<keyword evidence="6" id="KW-1185">Reference proteome</keyword>
<dbReference type="InterPro" id="IPR027417">
    <property type="entry name" value="P-loop_NTPase"/>
</dbReference>
<comment type="similarity">
    <text evidence="1">Belongs to the IS21/IS1162 putative ATP-binding protein family.</text>
</comment>
<dbReference type="Gene3D" id="3.40.50.300">
    <property type="entry name" value="P-loop containing nucleotide triphosphate hydrolases"/>
    <property type="match status" value="1"/>
</dbReference>
<gene>
    <name evidence="5" type="primary">istB</name>
    <name evidence="5" type="ORF">QH948_13155</name>
</gene>
<dbReference type="PIRSF" id="PIRSF003073">
    <property type="entry name" value="DNAC_TnpB_IstB"/>
    <property type="match status" value="1"/>
</dbReference>
<dbReference type="InterPro" id="IPR047661">
    <property type="entry name" value="IstB"/>
</dbReference>
<proteinExistence type="inferred from homology"/>
<keyword evidence="3" id="KW-0067">ATP-binding</keyword>
<dbReference type="InterPro" id="IPR003593">
    <property type="entry name" value="AAA+_ATPase"/>
</dbReference>
<reference evidence="5 6" key="1">
    <citation type="journal article" date="2008" name="Int. J. Syst. Evol. Microbiol.">
        <title>Tessaracoccus flavescens sp. nov., isolated from marine sediment.</title>
        <authorList>
            <person name="Lee D.W."/>
            <person name="Lee S.D."/>
        </authorList>
    </citation>
    <scope>NUCLEOTIDE SEQUENCE [LARGE SCALE GENOMIC DNA]</scope>
    <source>
        <strain evidence="5 6">T21</strain>
    </source>
</reference>
<feature type="domain" description="AAA+ ATPase" evidence="4">
    <location>
        <begin position="93"/>
        <end position="226"/>
    </location>
</feature>
<evidence type="ECO:0000256" key="3">
    <source>
        <dbReference type="ARBA" id="ARBA00022840"/>
    </source>
</evidence>
<protein>
    <submittedName>
        <fullName evidence="5">IS21-like element helper ATPase IstB</fullName>
    </submittedName>
</protein>
<dbReference type="Pfam" id="PF01695">
    <property type="entry name" value="IstB_IS21"/>
    <property type="match status" value="1"/>
</dbReference>
<evidence type="ECO:0000256" key="2">
    <source>
        <dbReference type="ARBA" id="ARBA00022741"/>
    </source>
</evidence>
<accession>A0ABY8Q1I1</accession>
<dbReference type="InterPro" id="IPR028350">
    <property type="entry name" value="DNAC/IstB-like"/>
</dbReference>
<dbReference type="PANTHER" id="PTHR30050">
    <property type="entry name" value="CHROMOSOMAL REPLICATION INITIATOR PROTEIN DNAA"/>
    <property type="match status" value="1"/>
</dbReference>